<dbReference type="GO" id="GO:0016491">
    <property type="term" value="F:oxidoreductase activity"/>
    <property type="evidence" value="ECO:0007669"/>
    <property type="project" value="UniProtKB-KW"/>
</dbReference>
<dbReference type="EMBL" id="QREG01000006">
    <property type="protein sequence ID" value="REE00082.1"/>
    <property type="molecule type" value="Genomic_DNA"/>
</dbReference>
<dbReference type="PANTHER" id="PTHR43364">
    <property type="entry name" value="NADH-SPECIFIC METHYLGLYOXAL REDUCTASE-RELATED"/>
    <property type="match status" value="1"/>
</dbReference>
<comment type="caution">
    <text evidence="3">The sequence shown here is derived from an EMBL/GenBank/DDBJ whole genome shotgun (WGS) entry which is preliminary data.</text>
</comment>
<dbReference type="InterPro" id="IPR050523">
    <property type="entry name" value="AKR_Detox_Biosynth"/>
</dbReference>
<dbReference type="Proteomes" id="UP000256779">
    <property type="component" value="Unassembled WGS sequence"/>
</dbReference>
<protein>
    <submittedName>
        <fullName evidence="3">Aryl-alcohol dehydrogenase-like predicted oxidoreductase</fullName>
    </submittedName>
</protein>
<dbReference type="Pfam" id="PF00248">
    <property type="entry name" value="Aldo_ket_red"/>
    <property type="match status" value="1"/>
</dbReference>
<evidence type="ECO:0000313" key="4">
    <source>
        <dbReference type="Proteomes" id="UP000256779"/>
    </source>
</evidence>
<dbReference type="SUPFAM" id="SSF51430">
    <property type="entry name" value="NAD(P)-linked oxidoreductase"/>
    <property type="match status" value="1"/>
</dbReference>
<keyword evidence="4" id="KW-1185">Reference proteome</keyword>
<dbReference type="GO" id="GO:0005829">
    <property type="term" value="C:cytosol"/>
    <property type="evidence" value="ECO:0007669"/>
    <property type="project" value="TreeGrafter"/>
</dbReference>
<proteinExistence type="predicted"/>
<dbReference type="RefSeq" id="WP_115867616.1">
    <property type="nucleotide sequence ID" value="NZ_QREG01000006.1"/>
</dbReference>
<name>A0A3D9L4R3_MARFU</name>
<dbReference type="InterPro" id="IPR023210">
    <property type="entry name" value="NADP_OxRdtase_dom"/>
</dbReference>
<dbReference type="AlphaFoldDB" id="A0A3D9L4R3"/>
<gene>
    <name evidence="3" type="ORF">C7460_10619</name>
</gene>
<dbReference type="OrthoDB" id="9773828at2"/>
<accession>A0A3D9L4R3</accession>
<reference evidence="3 4" key="1">
    <citation type="submission" date="2018-07" db="EMBL/GenBank/DDBJ databases">
        <title>Genomic Encyclopedia of Type Strains, Phase IV (KMG-IV): sequencing the most valuable type-strain genomes for metagenomic binning, comparative biology and taxonomic classification.</title>
        <authorList>
            <person name="Goeker M."/>
        </authorList>
    </citation>
    <scope>NUCLEOTIDE SEQUENCE [LARGE SCALE GENOMIC DNA]</scope>
    <source>
        <strain evidence="3 4">DSM 4134</strain>
    </source>
</reference>
<dbReference type="Gene3D" id="3.20.20.100">
    <property type="entry name" value="NADP-dependent oxidoreductase domain"/>
    <property type="match status" value="1"/>
</dbReference>
<keyword evidence="1" id="KW-0560">Oxidoreductase</keyword>
<evidence type="ECO:0000313" key="3">
    <source>
        <dbReference type="EMBL" id="REE00082.1"/>
    </source>
</evidence>
<feature type="domain" description="NADP-dependent oxidoreductase" evidence="2">
    <location>
        <begin position="21"/>
        <end position="327"/>
    </location>
</feature>
<evidence type="ECO:0000256" key="1">
    <source>
        <dbReference type="ARBA" id="ARBA00023002"/>
    </source>
</evidence>
<organism evidence="3 4">
    <name type="scientific">Marinoscillum furvescens DSM 4134</name>
    <dbReference type="NCBI Taxonomy" id="1122208"/>
    <lineage>
        <taxon>Bacteria</taxon>
        <taxon>Pseudomonadati</taxon>
        <taxon>Bacteroidota</taxon>
        <taxon>Cytophagia</taxon>
        <taxon>Cytophagales</taxon>
        <taxon>Reichenbachiellaceae</taxon>
        <taxon>Marinoscillum</taxon>
    </lineage>
</organism>
<sequence>MNVLEQQGVILPNTDIEVSPITYGAFAIGGWFWGGASKADGLEAIDTAIANGITTIDTAPIYGMGASESIVGEAIQGKRHQVQILTKFGMRWDLAKGDFFIDSEQNDGTPVKIYKYNGRDSIIAECEASLRRLNTDYIDLYQMHWPESVTPMDEILEALSELKQAGKIRAAGLCNSGVDLLKADTNGVIATNQVAYSMVNRSIEDELVPYCKDHQVGILAHTILHKGLLTGKIRPGHQFGEGDHRANNPMFKAGNHEKIVGFLDALHPLKEKWNCTLSQLVINWTIQQPGITSVLVGARDKHQMKDNARALEFKLDAEDIELIDGLLDGLKLEL</sequence>
<evidence type="ECO:0000259" key="2">
    <source>
        <dbReference type="Pfam" id="PF00248"/>
    </source>
</evidence>
<dbReference type="InterPro" id="IPR036812">
    <property type="entry name" value="NAD(P)_OxRdtase_dom_sf"/>
</dbReference>
<dbReference type="PANTHER" id="PTHR43364:SF4">
    <property type="entry name" value="NAD(P)-LINKED OXIDOREDUCTASE SUPERFAMILY PROTEIN"/>
    <property type="match status" value="1"/>
</dbReference>